<dbReference type="EMBL" id="CAADFN010000032">
    <property type="protein sequence ID" value="VFK17460.1"/>
    <property type="molecule type" value="Genomic_DNA"/>
</dbReference>
<organism evidence="2">
    <name type="scientific">Candidatus Kentrum sp. LFY</name>
    <dbReference type="NCBI Taxonomy" id="2126342"/>
    <lineage>
        <taxon>Bacteria</taxon>
        <taxon>Pseudomonadati</taxon>
        <taxon>Pseudomonadota</taxon>
        <taxon>Gammaproteobacteria</taxon>
        <taxon>Candidatus Kentrum</taxon>
    </lineage>
</organism>
<reference evidence="2" key="1">
    <citation type="submission" date="2019-02" db="EMBL/GenBank/DDBJ databases">
        <authorList>
            <person name="Gruber-Vodicka R. H."/>
            <person name="Seah K. B. B."/>
        </authorList>
    </citation>
    <scope>NUCLEOTIDE SEQUENCE</scope>
    <source>
        <strain evidence="2">BECK_BY7</strain>
    </source>
</reference>
<accession>A0A450WKA3</accession>
<sequence length="203" mass="22172">MSKKFPREEAKVLELAERLAEGLAANPDLFPNPPASFDAIRATLKKCLESVDRVTATRAAYREAVAGKDNDISDLVGWMKKDFRYAEDAVDRDEAKLERIGWGGHHAPVPLSAPGQARDLSVTAQGEGWLEMAWKEPADGGKAATYRIERREAGAADWSLAEMAMETKARVAGQERGKRLEFCVVAVNKAGEGKESNTVTVTL</sequence>
<dbReference type="InterPro" id="IPR036116">
    <property type="entry name" value="FN3_sf"/>
</dbReference>
<dbReference type="SMART" id="SM00060">
    <property type="entry name" value="FN3"/>
    <property type="match status" value="1"/>
</dbReference>
<dbReference type="AlphaFoldDB" id="A0A450WKA3"/>
<evidence type="ECO:0000259" key="1">
    <source>
        <dbReference type="PROSITE" id="PS50853"/>
    </source>
</evidence>
<feature type="domain" description="Fibronectin type-III" evidence="1">
    <location>
        <begin position="116"/>
        <end position="203"/>
    </location>
</feature>
<dbReference type="CDD" id="cd00063">
    <property type="entry name" value="FN3"/>
    <property type="match status" value="1"/>
</dbReference>
<dbReference type="InterPro" id="IPR013783">
    <property type="entry name" value="Ig-like_fold"/>
</dbReference>
<evidence type="ECO:0000313" key="2">
    <source>
        <dbReference type="EMBL" id="VFK17460.1"/>
    </source>
</evidence>
<dbReference type="SUPFAM" id="SSF49265">
    <property type="entry name" value="Fibronectin type III"/>
    <property type="match status" value="1"/>
</dbReference>
<protein>
    <submittedName>
        <fullName evidence="2">Fibronectin type III domain-containing protein</fullName>
    </submittedName>
</protein>
<gene>
    <name evidence="2" type="ORF">BECKLFY1418C_GA0070996_10327</name>
</gene>
<dbReference type="PROSITE" id="PS50853">
    <property type="entry name" value="FN3"/>
    <property type="match status" value="1"/>
</dbReference>
<name>A0A450WKA3_9GAMM</name>
<proteinExistence type="predicted"/>
<dbReference type="InterPro" id="IPR003961">
    <property type="entry name" value="FN3_dom"/>
</dbReference>
<dbReference type="Pfam" id="PF00041">
    <property type="entry name" value="fn3"/>
    <property type="match status" value="1"/>
</dbReference>
<dbReference type="Gene3D" id="2.60.40.10">
    <property type="entry name" value="Immunoglobulins"/>
    <property type="match status" value="1"/>
</dbReference>